<protein>
    <submittedName>
        <fullName evidence="2">Uncharacterized protein</fullName>
    </submittedName>
</protein>
<dbReference type="Proteomes" id="UP000176944">
    <property type="component" value="Chromosome"/>
</dbReference>
<feature type="compositionally biased region" description="Low complexity" evidence="1">
    <location>
        <begin position="1041"/>
        <end position="1051"/>
    </location>
</feature>
<reference evidence="3" key="1">
    <citation type="submission" date="2016-10" db="EMBL/GenBank/DDBJ databases">
        <title>Comparative genomics uncovers the prolific and rare metabolic potential of the cyanobacterial genus Moorea.</title>
        <authorList>
            <person name="Leao T."/>
            <person name="Castelao G."/>
            <person name="Korobeynikov A."/>
            <person name="Monroe E.A."/>
            <person name="Podell S."/>
            <person name="Glukhov E."/>
            <person name="Allen E."/>
            <person name="Gerwick W.H."/>
            <person name="Gerwick L."/>
        </authorList>
    </citation>
    <scope>NUCLEOTIDE SEQUENCE [LARGE SCALE GENOMIC DNA]</scope>
    <source>
        <strain evidence="3">JHB</strain>
    </source>
</reference>
<feature type="region of interest" description="Disordered" evidence="1">
    <location>
        <begin position="431"/>
        <end position="453"/>
    </location>
</feature>
<sequence length="2192" mass="244328">MKLNNNYNTSCKLQLMGAIAGSVTMVLYPAIAEAESTQAAEEKLPVIDLKPSQLPSLDLKQEPILSFNPGLVPSLHQNEQSTTIALRQSSSFNINDGQFPSFELRSDQVPRLNLKRELIVSFNSTLTPSPVQQTEPSSDIALAPVVNLSKGSLPSFDLLPGQLPQLNSPKALLANLDLKQQQRVSLNNSVNTEARKTIPIDHRSRYANAPSRSSTEIAIGRRPRYAMDRRSRYANPASIDFQQGQLPEFALNSNQLPQIDLTNDKLDNLKLRTPQRVSLNQSVNTEARQTIPIDHRSRYANAPSRSSTEITIAASIDFQQGQLPEFAVNRELPNIDLTNDKLDNLQLRSPQRVSLNQSINTEPRETLPIDHRSRYANAPSRSSTEITIAASIDFQQGQLPEFAVNRELPNLDLSNDKLDNLKLRTPQRVSLNPTVNPEATETLPNPPSRSSTEIAIGRRPSYANASSIKFQQGDLPEFAVNRELPQIDLSNDKLDNLQLRSRSVTYGQSQQRVSLNPTVNPLARQTIPIAETQSSQEIAYAPGIDIQVGELPTFALNGNQLPQIDLTNDKLDNLQLRTPQRVSLNPTVNPQAKETIPIAETQSSQEIAYAAGIDIQVGDLPNFELNGNQLPQIDLTNDKLDNLELRTPQRVSFNSINNEAKETIPIPETQSHQEIAYAPGIDIQVGDLPNFEVNGELPNLDLSNDELDNFQLPSQQRVSLNPTVNPQARQTIPIPETQSNQEIAYAPDIDIQVGELPNFELNGNQLPKIDLTNATLDNLEVRSRSVTYGQSQQTVSLNPVNTEPRQTIPIPETQSNQEIAYAPDIDIQVGDLPEFTVNGEQFPNLDLSNAQLDSLELQSQQTVSLNPVNTEPRQTIPIPETQSNQEIAYAPDIDIQVGELPEFVVNGEQFPNLDLSNAQLDSLELQSQQTVSLNPTVNPEPIEKIEASPEVIEPSQEQLISFNLRQEQLASFDLTDEQLLSLDLTQESSLNLDLKPVELPTIAFAELGEEYQNTLEIANYWIRQRRRNRRQRRQQPRRESTPSSSSKPKSSYLKVLAPTSDKVLDIPATSIILQYALGAEVELRVNGKLVDPSFIGRTETDTLTNLVTRTWYGIVLREGENTITATIAGSDNVISVPVQVRGTPDKLVVETREARIPADGRSLATVQGRLLDKFGNVSHRDTIVTLYTSDGEFVGVDQNPDQPGFQVEARKGQFTTELRSGLDAKTIRISAATNDLEAFTQMQFETALRPSLITGVIDMRLGTEGTDFFKSFRDFLPEDEDDDTKFDIRSAAFFTGSLGNWLITGSFNTDHALNKGCDCNDSNRLFREYQSSEQDYPVYGDSSTVDVTTPSIDNLYLRLERSGTKVGIEADYLMWGDYNTEEFSRRSQLFTSTRRKLHGFKTNYNFGKFQVTGLFANNVEGFQRDTIAPDGTSGFYFLSRRLLVPGSEEVYIELEELQRPGTVIKRERLSRVSDYEIDYDRGTLLFNQPMLRTDLDDEGRVLVRRIVVTYQFDGDSEDTNIYAGRFQYNFSRELNQESWLGASYLRENQGARDFELYGVDGLFSFGENVQLITEYAHSTNDSDELGLVSGSAYRVQLDGKFGDGFSGKAYLRSTETGFANNATVSFVPGQTRYGAQFLAKLTDTTNFRVQVDRETNRGIAPRVVTSFGDLFDPRTEPQAGNRVDNSLTTVIAGVKQRIGAGSLQLDWVFRDREDRKDDSRSRTSNQLRSRFKMPLTDNLTFQALNELTLSSETDSVYSDRTAIGLDWRVYPGITINVGQQWFTRGQFEGQEITHLGVSGDYNLGSDTTISGRYSIAGGLDEMTGQGAIGLKQGWTIFPGMRLNLAYERVLGNFLGENAAADQFSQPYAFGQGASALGFESGESYSIGFEYTDSPDFKASFKWEHRSSNRGNNTVITGAASGKLSPAITALFSYRQANGANQRLRSRLGNSINLRVGVAYRNPESDNFNALMRYEFRQNPATIPDTILLGSGSGYNEHLFSGEMIYAPNWRWEFYGKYALRYSKSYLSNDLIGESTIHLGQLRASYRLGYNWDIVGEARLISQPSADYFENGFLVETGYYLTPSLRLAAGYAVGNIDDYDFRGSRSASGPYLGLTVKLDGLIGNLFGGFGNQKVAPPQQQESQTESIVEDKQDQDNPKKTNQPVVEEGLEDNSKPLSNDKSEDDNTQARRTEK</sequence>
<name>A0A1D9G714_MOOP1</name>
<feature type="region of interest" description="Disordered" evidence="1">
    <location>
        <begin position="2131"/>
        <end position="2192"/>
    </location>
</feature>
<proteinExistence type="predicted"/>
<dbReference type="Gene3D" id="2.60.40.10">
    <property type="entry name" value="Immunoglobulins"/>
    <property type="match status" value="1"/>
</dbReference>
<feature type="compositionally biased region" description="Basic and acidic residues" evidence="1">
    <location>
        <begin position="2147"/>
        <end position="2157"/>
    </location>
</feature>
<feature type="region of interest" description="Disordered" evidence="1">
    <location>
        <begin position="1027"/>
        <end position="1052"/>
    </location>
</feature>
<dbReference type="InterPro" id="IPR013783">
    <property type="entry name" value="Ig-like_fold"/>
</dbReference>
<evidence type="ECO:0000256" key="1">
    <source>
        <dbReference type="SAM" id="MobiDB-lite"/>
    </source>
</evidence>
<organism evidence="2 3">
    <name type="scientific">Moorena producens (strain JHB)</name>
    <dbReference type="NCBI Taxonomy" id="1454205"/>
    <lineage>
        <taxon>Bacteria</taxon>
        <taxon>Bacillati</taxon>
        <taxon>Cyanobacteriota</taxon>
        <taxon>Cyanophyceae</taxon>
        <taxon>Coleofasciculales</taxon>
        <taxon>Coleofasciculaceae</taxon>
        <taxon>Moorena</taxon>
    </lineage>
</organism>
<accession>A0A1D9G714</accession>
<feature type="compositionally biased region" description="Polar residues" evidence="1">
    <location>
        <begin position="2136"/>
        <end position="2145"/>
    </location>
</feature>
<dbReference type="SUPFAM" id="SSF56935">
    <property type="entry name" value="Porins"/>
    <property type="match status" value="1"/>
</dbReference>
<gene>
    <name evidence="2" type="ORF">BJP36_28100</name>
</gene>
<evidence type="ECO:0000313" key="3">
    <source>
        <dbReference type="Proteomes" id="UP000176944"/>
    </source>
</evidence>
<dbReference type="EMBL" id="CP017708">
    <property type="protein sequence ID" value="AOY83210.2"/>
    <property type="molecule type" value="Genomic_DNA"/>
</dbReference>
<evidence type="ECO:0000313" key="2">
    <source>
        <dbReference type="EMBL" id="AOY83210.2"/>
    </source>
</evidence>
<feature type="compositionally biased region" description="Basic and acidic residues" evidence="1">
    <location>
        <begin position="2170"/>
        <end position="2179"/>
    </location>
</feature>